<keyword evidence="3" id="KW-1185">Reference proteome</keyword>
<reference evidence="2 3" key="1">
    <citation type="submission" date="2021-08" db="EMBL/GenBank/DDBJ databases">
        <title>Comparative Genomics Analysis of the Genus Qipengyuania Reveals Extensive Genetic Diversity and Metabolic Versatility, Including the Description of Fifteen Novel Species.</title>
        <authorList>
            <person name="Liu Y."/>
        </authorList>
    </citation>
    <scope>NUCLEOTIDE SEQUENCE [LARGE SCALE GENOMIC DNA]</scope>
    <source>
        <strain evidence="2 3">YG27</strain>
    </source>
</reference>
<evidence type="ECO:0000313" key="3">
    <source>
        <dbReference type="Proteomes" id="UP000782554"/>
    </source>
</evidence>
<feature type="compositionally biased region" description="Pro residues" evidence="1">
    <location>
        <begin position="29"/>
        <end position="41"/>
    </location>
</feature>
<accession>A0ABS7JRE5</accession>
<proteinExistence type="predicted"/>
<comment type="caution">
    <text evidence="2">The sequence shown here is derived from an EMBL/GenBank/DDBJ whole genome shotgun (WGS) entry which is preliminary data.</text>
</comment>
<evidence type="ECO:0000313" key="2">
    <source>
        <dbReference type="EMBL" id="MBX7500200.1"/>
    </source>
</evidence>
<dbReference type="PROSITE" id="PS51257">
    <property type="entry name" value="PROKAR_LIPOPROTEIN"/>
    <property type="match status" value="1"/>
</dbReference>
<dbReference type="EMBL" id="JAIGNU010000001">
    <property type="protein sequence ID" value="MBX7500200.1"/>
    <property type="molecule type" value="Genomic_DNA"/>
</dbReference>
<dbReference type="RefSeq" id="WP_221600294.1">
    <property type="nucleotide sequence ID" value="NZ_JAIGNU010000001.1"/>
</dbReference>
<evidence type="ECO:0008006" key="4">
    <source>
        <dbReference type="Google" id="ProtNLM"/>
    </source>
</evidence>
<sequence length="307" mass="31139">MKYRVAIAGVSLALSACGGGDGGGSTPPVSSPAPSPTPTPTPTYVKFADLAEDTVFDTSCRGFETLADGSNRIYDDPVFGEGLTISFDASSSSYTVEGEEFSYTFSPSSKQNSAGADIYRISNGSGVITDLVFYPLTAEYSRLVSLHRIGSGLPTALISCAVGIRTEAGDLPGSNASYDPLSVFGSAMLGGDQYNLDDTSGGIAFEAGTDSVTFALQLAGNLEGGGTITDTVYELGSLNSLAPVPAAGGTFAGATAKSDASSVSGDFGGAFFGPAGVEVGFVFNYSGTLDDGRAFSGVGTYLGRKKD</sequence>
<gene>
    <name evidence="2" type="ORF">K3181_01920</name>
</gene>
<name>A0ABS7JRE5_9SPHN</name>
<feature type="region of interest" description="Disordered" evidence="1">
    <location>
        <begin position="21"/>
        <end position="41"/>
    </location>
</feature>
<protein>
    <recommendedName>
        <fullName evidence="4">Transferrin-binding protein B C-lobe/N-lobe beta barrel domain-containing protein</fullName>
    </recommendedName>
</protein>
<dbReference type="Proteomes" id="UP000782554">
    <property type="component" value="Unassembled WGS sequence"/>
</dbReference>
<organism evidence="2 3">
    <name type="scientific">Qipengyuania mesophila</name>
    <dbReference type="NCBI Taxonomy" id="2867246"/>
    <lineage>
        <taxon>Bacteria</taxon>
        <taxon>Pseudomonadati</taxon>
        <taxon>Pseudomonadota</taxon>
        <taxon>Alphaproteobacteria</taxon>
        <taxon>Sphingomonadales</taxon>
        <taxon>Erythrobacteraceae</taxon>
        <taxon>Qipengyuania</taxon>
    </lineage>
</organism>
<evidence type="ECO:0000256" key="1">
    <source>
        <dbReference type="SAM" id="MobiDB-lite"/>
    </source>
</evidence>
<dbReference type="Gene3D" id="2.40.160.90">
    <property type="match status" value="1"/>
</dbReference>